<evidence type="ECO:0000256" key="6">
    <source>
        <dbReference type="ARBA" id="ARBA00022723"/>
    </source>
</evidence>
<keyword evidence="10" id="KW-0408">Iron</keyword>
<dbReference type="PANTHER" id="PTHR33711:SF7">
    <property type="entry name" value="INTRADIOL RING-CLEAVAGE DIOXYGENASES DOMAIN-CONTAINING PROTEIN-RELATED"/>
    <property type="match status" value="1"/>
</dbReference>
<keyword evidence="13" id="KW-1185">Reference proteome</keyword>
<dbReference type="Proteomes" id="UP000786875">
    <property type="component" value="Unassembled WGS sequence"/>
</dbReference>
<dbReference type="InterPro" id="IPR000627">
    <property type="entry name" value="Intradiol_dOase_C"/>
</dbReference>
<comment type="cofactor">
    <cofactor evidence="2">
        <name>Fe(3+)</name>
        <dbReference type="ChEBI" id="CHEBI:29034"/>
    </cofactor>
</comment>
<comment type="caution">
    <text evidence="12">The sequence shown here is derived from an EMBL/GenBank/DDBJ whole genome shotgun (WGS) entry which is preliminary data.</text>
</comment>
<evidence type="ECO:0000313" key="13">
    <source>
        <dbReference type="Proteomes" id="UP000786875"/>
    </source>
</evidence>
<organism evidence="12 13">
    <name type="scientific">Rosenbergiella australiborealis</name>
    <dbReference type="NCBI Taxonomy" id="1544696"/>
    <lineage>
        <taxon>Bacteria</taxon>
        <taxon>Pseudomonadati</taxon>
        <taxon>Pseudomonadota</taxon>
        <taxon>Gammaproteobacteria</taxon>
        <taxon>Enterobacterales</taxon>
        <taxon>Erwiniaceae</taxon>
        <taxon>Rosenbergiella</taxon>
    </lineage>
</organism>
<dbReference type="Gene3D" id="2.60.130.10">
    <property type="entry name" value="Aromatic compound dioxygenase"/>
    <property type="match status" value="1"/>
</dbReference>
<comment type="similarity">
    <text evidence="4">Belongs to the intradiol ring-cleavage dioxygenase family.</text>
</comment>
<protein>
    <recommendedName>
        <fullName evidence="5">catechol 1,2-dioxygenase</fullName>
        <ecNumber evidence="5">1.13.11.1</ecNumber>
    </recommendedName>
</protein>
<gene>
    <name evidence="12" type="primary">catA</name>
    <name evidence="12" type="ORF">HGT73_03420</name>
</gene>
<dbReference type="Pfam" id="PF00775">
    <property type="entry name" value="Dioxygenase_C"/>
    <property type="match status" value="1"/>
</dbReference>
<proteinExistence type="inferred from homology"/>
<name>A0ABS5T260_9GAMM</name>
<keyword evidence="7" id="KW-0058">Aromatic hydrocarbons catabolism</keyword>
<evidence type="ECO:0000256" key="7">
    <source>
        <dbReference type="ARBA" id="ARBA00022797"/>
    </source>
</evidence>
<dbReference type="GO" id="GO:0018576">
    <property type="term" value="F:catechol 1,2-dioxygenase activity"/>
    <property type="evidence" value="ECO:0007669"/>
    <property type="project" value="UniProtKB-EC"/>
</dbReference>
<dbReference type="NCBIfam" id="TIGR02439">
    <property type="entry name" value="catechol_proteo"/>
    <property type="match status" value="1"/>
</dbReference>
<evidence type="ECO:0000256" key="9">
    <source>
        <dbReference type="ARBA" id="ARBA00023002"/>
    </source>
</evidence>
<reference evidence="12 13" key="1">
    <citation type="submission" date="2020-04" db="EMBL/GenBank/DDBJ databases">
        <title>Genome sequencing of Rosenbergiella species.</title>
        <authorList>
            <person name="Alvarez-Perez S."/>
            <person name="Lievens B."/>
        </authorList>
    </citation>
    <scope>NUCLEOTIDE SEQUENCE [LARGE SCALE GENOMIC DNA]</scope>
    <source>
        <strain evidence="12 13">CdVSA20.1</strain>
    </source>
</reference>
<evidence type="ECO:0000256" key="3">
    <source>
        <dbReference type="ARBA" id="ARBA00004957"/>
    </source>
</evidence>
<evidence type="ECO:0000256" key="8">
    <source>
        <dbReference type="ARBA" id="ARBA00022964"/>
    </source>
</evidence>
<dbReference type="EC" id="1.13.11.1" evidence="5"/>
<evidence type="ECO:0000313" key="12">
    <source>
        <dbReference type="EMBL" id="MBT0726439.1"/>
    </source>
</evidence>
<dbReference type="InterPro" id="IPR012801">
    <property type="entry name" value="Cchol_dOase_prob"/>
</dbReference>
<evidence type="ECO:0000256" key="1">
    <source>
        <dbReference type="ARBA" id="ARBA00001312"/>
    </source>
</evidence>
<accession>A0ABS5T260</accession>
<dbReference type="EMBL" id="JABBFO010000002">
    <property type="protein sequence ID" value="MBT0726439.1"/>
    <property type="molecule type" value="Genomic_DNA"/>
</dbReference>
<feature type="domain" description="Intradiol ring-cleavage dioxygenases" evidence="11">
    <location>
        <begin position="135"/>
        <end position="163"/>
    </location>
</feature>
<evidence type="ECO:0000256" key="4">
    <source>
        <dbReference type="ARBA" id="ARBA00007825"/>
    </source>
</evidence>
<dbReference type="Pfam" id="PF04444">
    <property type="entry name" value="Dioxygenase_N"/>
    <property type="match status" value="1"/>
</dbReference>
<evidence type="ECO:0000256" key="2">
    <source>
        <dbReference type="ARBA" id="ARBA00001965"/>
    </source>
</evidence>
<keyword evidence="6" id="KW-0479">Metal-binding</keyword>
<dbReference type="PANTHER" id="PTHR33711">
    <property type="entry name" value="DIOXYGENASE, PUTATIVE (AFU_ORTHOLOGUE AFUA_2G02910)-RELATED"/>
    <property type="match status" value="1"/>
</dbReference>
<dbReference type="InterPro" id="IPR050770">
    <property type="entry name" value="Intradiol_RC_Dioxygenase"/>
</dbReference>
<dbReference type="RefSeq" id="WP_214212264.1">
    <property type="nucleotide sequence ID" value="NZ_JABBFO010000002.1"/>
</dbReference>
<comment type="catalytic activity">
    <reaction evidence="1">
        <text>catechol + O2 = cis,cis-muconate + 2 H(+)</text>
        <dbReference type="Rhea" id="RHEA:23852"/>
        <dbReference type="ChEBI" id="CHEBI:15378"/>
        <dbReference type="ChEBI" id="CHEBI:15379"/>
        <dbReference type="ChEBI" id="CHEBI:18135"/>
        <dbReference type="ChEBI" id="CHEBI:32379"/>
        <dbReference type="EC" id="1.13.11.1"/>
    </reaction>
</comment>
<dbReference type="InterPro" id="IPR015889">
    <property type="entry name" value="Intradiol_dOase_core"/>
</dbReference>
<dbReference type="SUPFAM" id="SSF49482">
    <property type="entry name" value="Aromatic compound dioxygenase"/>
    <property type="match status" value="1"/>
</dbReference>
<comment type="pathway">
    <text evidence="3">Aromatic compound metabolism; beta-ketoadipate pathway; 5-oxo-4,5-dihydro-2-furylacetate from catechol: step 1/3.</text>
</comment>
<evidence type="ECO:0000256" key="10">
    <source>
        <dbReference type="ARBA" id="ARBA00023004"/>
    </source>
</evidence>
<dbReference type="PROSITE" id="PS00083">
    <property type="entry name" value="INTRADIOL_DIOXYGENAS"/>
    <property type="match status" value="1"/>
</dbReference>
<keyword evidence="8" id="KW-0223">Dioxygenase</keyword>
<sequence>MSTTIINKETLETFLELISGGDKHNGNNRYNAIVRKIVGDLCQTIEQFDVSDEEFWQAVNYINFLGEKKETALLAAGLGLEHFLDLRSDAKEKLAGELRGTPRTIEGPLYVANAPLSSGVTRMDDGDDTGEIMWLHGVIRDTEGQPVSGAVVDVWHANTLGNYSFFDQSQSAFNLRRRIITDEDGAYYARSILPSGYGCPPDGPTQQLLNLLGRHGNRPAHIHFFISAPGYKHLTTQINLSGDKYLWDDFAFATREELIADPIKISDPSLIKQRELPGNHTEVSFDFVLQPAQKHNEETPIKRPRVGEE</sequence>
<evidence type="ECO:0000259" key="11">
    <source>
        <dbReference type="PROSITE" id="PS00083"/>
    </source>
</evidence>
<evidence type="ECO:0000256" key="5">
    <source>
        <dbReference type="ARBA" id="ARBA00013118"/>
    </source>
</evidence>
<dbReference type="InterPro" id="IPR007535">
    <property type="entry name" value="Catechol_dOase_N"/>
</dbReference>
<keyword evidence="9 12" id="KW-0560">Oxidoreductase</keyword>